<dbReference type="PANTHER" id="PTHR24260:SF145">
    <property type="entry name" value="FI17609P1-RELATED"/>
    <property type="match status" value="1"/>
</dbReference>
<dbReference type="PROSITE" id="PS00134">
    <property type="entry name" value="TRYPSIN_HIS"/>
    <property type="match status" value="1"/>
</dbReference>
<evidence type="ECO:0000256" key="3">
    <source>
        <dbReference type="ARBA" id="ARBA00022801"/>
    </source>
</evidence>
<dbReference type="InterPro" id="IPR022700">
    <property type="entry name" value="CLIP"/>
</dbReference>
<protein>
    <recommendedName>
        <fullName evidence="8">CLIP domain-containing serine protease</fullName>
        <ecNumber evidence="8">3.4.21.-</ecNumber>
    </recommendedName>
</protein>
<feature type="compositionally biased region" description="Pro residues" evidence="9">
    <location>
        <begin position="157"/>
        <end position="180"/>
    </location>
</feature>
<dbReference type="InterPro" id="IPR043504">
    <property type="entry name" value="Peptidase_S1_PA_chymotrypsin"/>
</dbReference>
<dbReference type="GO" id="GO:0005576">
    <property type="term" value="C:extracellular region"/>
    <property type="evidence" value="ECO:0007669"/>
    <property type="project" value="UniProtKB-SubCell"/>
</dbReference>
<dbReference type="GO" id="GO:0006508">
    <property type="term" value="P:proteolysis"/>
    <property type="evidence" value="ECO:0007669"/>
    <property type="project" value="UniProtKB-KW"/>
</dbReference>
<feature type="region of interest" description="Disordered" evidence="9">
    <location>
        <begin position="151"/>
        <end position="180"/>
    </location>
</feature>
<gene>
    <name evidence="11" type="ORF">Pcinc_009481</name>
</gene>
<dbReference type="InterPro" id="IPR018114">
    <property type="entry name" value="TRYPSIN_HIS"/>
</dbReference>
<feature type="signal peptide" evidence="8">
    <location>
        <begin position="1"/>
        <end position="17"/>
    </location>
</feature>
<evidence type="ECO:0000256" key="7">
    <source>
        <dbReference type="ARBA" id="ARBA00024195"/>
    </source>
</evidence>
<keyword evidence="4 8" id="KW-0720">Serine protease</keyword>
<dbReference type="CDD" id="cd00190">
    <property type="entry name" value="Tryp_SPc"/>
    <property type="match status" value="1"/>
</dbReference>
<keyword evidence="5" id="KW-1015">Disulfide bond</keyword>
<comment type="domain">
    <text evidence="8">The clip domain consists of 35-55 residues which are 'knitted' together usually by 3 conserved disulfide bonds forming a clip-like compact structure.</text>
</comment>
<dbReference type="InterPro" id="IPR051333">
    <property type="entry name" value="CLIP_Serine_Protease"/>
</dbReference>
<evidence type="ECO:0000256" key="6">
    <source>
        <dbReference type="ARBA" id="ARBA00023180"/>
    </source>
</evidence>
<keyword evidence="1 8" id="KW-0645">Protease</keyword>
<comment type="subcellular location">
    <subcellularLocation>
        <location evidence="8">Secreted</location>
    </subcellularLocation>
</comment>
<feature type="chain" id="PRO_5041781885" description="CLIP domain-containing serine protease" evidence="8">
    <location>
        <begin position="18"/>
        <end position="426"/>
    </location>
</feature>
<dbReference type="Gene3D" id="2.40.10.10">
    <property type="entry name" value="Trypsin-like serine proteases"/>
    <property type="match status" value="2"/>
</dbReference>
<evidence type="ECO:0000256" key="8">
    <source>
        <dbReference type="RuleBase" id="RU366078"/>
    </source>
</evidence>
<keyword evidence="12" id="KW-1185">Reference proteome</keyword>
<dbReference type="InterPro" id="IPR001254">
    <property type="entry name" value="Trypsin_dom"/>
</dbReference>
<keyword evidence="2 8" id="KW-0732">Signal</keyword>
<keyword evidence="3 8" id="KW-0378">Hydrolase</keyword>
<dbReference type="GO" id="GO:0004252">
    <property type="term" value="F:serine-type endopeptidase activity"/>
    <property type="evidence" value="ECO:0007669"/>
    <property type="project" value="UniProtKB-UniRule"/>
</dbReference>
<dbReference type="SUPFAM" id="SSF50494">
    <property type="entry name" value="Trypsin-like serine proteases"/>
    <property type="match status" value="1"/>
</dbReference>
<dbReference type="EC" id="3.4.21.-" evidence="8"/>
<dbReference type="InterPro" id="IPR009003">
    <property type="entry name" value="Peptidase_S1_PA"/>
</dbReference>
<proteinExistence type="inferred from homology"/>
<keyword evidence="8" id="KW-0964">Secreted</keyword>
<dbReference type="EMBL" id="JAWQEG010000702">
    <property type="protein sequence ID" value="KAK3886378.1"/>
    <property type="molecule type" value="Genomic_DNA"/>
</dbReference>
<keyword evidence="6" id="KW-0325">Glycoprotein</keyword>
<comment type="caution">
    <text evidence="11">The sequence shown here is derived from an EMBL/GenBank/DDBJ whole genome shotgun (WGS) entry which is preliminary data.</text>
</comment>
<evidence type="ECO:0000256" key="1">
    <source>
        <dbReference type="ARBA" id="ARBA00022670"/>
    </source>
</evidence>
<reference evidence="11" key="1">
    <citation type="submission" date="2023-10" db="EMBL/GenBank/DDBJ databases">
        <title>Genome assemblies of two species of porcelain crab, Petrolisthes cinctipes and Petrolisthes manimaculis (Anomura: Porcellanidae).</title>
        <authorList>
            <person name="Angst P."/>
        </authorList>
    </citation>
    <scope>NUCLEOTIDE SEQUENCE</scope>
    <source>
        <strain evidence="11">PB745_01</strain>
        <tissue evidence="11">Gill</tissue>
    </source>
</reference>
<dbReference type="SMART" id="SM00020">
    <property type="entry name" value="Tryp_SPc"/>
    <property type="match status" value="1"/>
</dbReference>
<dbReference type="Pfam" id="PF12032">
    <property type="entry name" value="CLIP"/>
    <property type="match status" value="1"/>
</dbReference>
<evidence type="ECO:0000313" key="12">
    <source>
        <dbReference type="Proteomes" id="UP001286313"/>
    </source>
</evidence>
<evidence type="ECO:0000256" key="4">
    <source>
        <dbReference type="ARBA" id="ARBA00022825"/>
    </source>
</evidence>
<dbReference type="Proteomes" id="UP001286313">
    <property type="component" value="Unassembled WGS sequence"/>
</dbReference>
<accession>A0AAE1G4N9</accession>
<evidence type="ECO:0000256" key="9">
    <source>
        <dbReference type="SAM" id="MobiDB-lite"/>
    </source>
</evidence>
<dbReference type="AlphaFoldDB" id="A0AAE1G4N9"/>
<dbReference type="PRINTS" id="PR00722">
    <property type="entry name" value="CHYMOTRYPSIN"/>
</dbReference>
<dbReference type="Gene3D" id="3.30.1640.30">
    <property type="match status" value="1"/>
</dbReference>
<feature type="domain" description="Peptidase S1" evidence="10">
    <location>
        <begin position="218"/>
        <end position="415"/>
    </location>
</feature>
<dbReference type="Pfam" id="PF00089">
    <property type="entry name" value="Trypsin"/>
    <property type="match status" value="1"/>
</dbReference>
<dbReference type="FunFam" id="2.40.10.10:FF:000028">
    <property type="entry name" value="Serine protease easter"/>
    <property type="match status" value="1"/>
</dbReference>
<comment type="similarity">
    <text evidence="7 8">Belongs to the peptidase S1 family. CLIP subfamily.</text>
</comment>
<evidence type="ECO:0000259" key="10">
    <source>
        <dbReference type="PROSITE" id="PS50240"/>
    </source>
</evidence>
<evidence type="ECO:0000256" key="5">
    <source>
        <dbReference type="ARBA" id="ARBA00023157"/>
    </source>
</evidence>
<organism evidence="11 12">
    <name type="scientific">Petrolisthes cinctipes</name>
    <name type="common">Flat porcelain crab</name>
    <dbReference type="NCBI Taxonomy" id="88211"/>
    <lineage>
        <taxon>Eukaryota</taxon>
        <taxon>Metazoa</taxon>
        <taxon>Ecdysozoa</taxon>
        <taxon>Arthropoda</taxon>
        <taxon>Crustacea</taxon>
        <taxon>Multicrustacea</taxon>
        <taxon>Malacostraca</taxon>
        <taxon>Eumalacostraca</taxon>
        <taxon>Eucarida</taxon>
        <taxon>Decapoda</taxon>
        <taxon>Pleocyemata</taxon>
        <taxon>Anomura</taxon>
        <taxon>Galatheoidea</taxon>
        <taxon>Porcellanidae</taxon>
        <taxon>Petrolisthes</taxon>
    </lineage>
</organism>
<evidence type="ECO:0000313" key="11">
    <source>
        <dbReference type="EMBL" id="KAK3886378.1"/>
    </source>
</evidence>
<name>A0AAE1G4N9_PETCI</name>
<dbReference type="PROSITE" id="PS50240">
    <property type="entry name" value="TRYPSIN_DOM"/>
    <property type="match status" value="1"/>
</dbReference>
<dbReference type="PANTHER" id="PTHR24260">
    <property type="match status" value="1"/>
</dbReference>
<evidence type="ECO:0000256" key="2">
    <source>
        <dbReference type="ARBA" id="ARBA00022729"/>
    </source>
</evidence>
<sequence>MFIWWTVIVVVLGIVDGSIQKRQASICGQGKSCTPLFSCVDFRNILAQPNAHTSVAVRRALCNRNRRNPMVCCSGSIPLTPPTSPTEPPITFPTPSPGNRCQPRESCKALRSCRTFEDFFNNPNPTPEMWSRIRRATCNNDRRNIHVCCIESTDPVDPTPTPTPSPTPTPTPTPTPSPTPPIVTGESLLPAKCRVRTKRQNLANRFEVEDFNTDIHAIIIGTPVKLTEFFPWMALLGYNSQTSPFWGCGGSLITEQYVLTAAHCVHSVYTSGAILTVVRLGELNLDTAVDCEDGVCAQPHQDFNPVDIVIHPDFDTRAQVSDDIALIKLDRKVKLNNYVDPLCLPPDGANVEMLLSGRQAEVSGWGLTESGQAATILQKANIPFVSRGTCNPLYDNILLPEQVLYKQKVNFFCQGLHLTTPSSPRQ</sequence>
<dbReference type="InterPro" id="IPR038565">
    <property type="entry name" value="CLIP_sf"/>
</dbReference>
<dbReference type="InterPro" id="IPR001314">
    <property type="entry name" value="Peptidase_S1A"/>
</dbReference>